<dbReference type="PANTHER" id="PTHR45711">
    <property type="entry name" value="CHLORIDE CHANNEL PROTEIN"/>
    <property type="match status" value="1"/>
</dbReference>
<feature type="transmembrane region" description="Helical" evidence="8">
    <location>
        <begin position="523"/>
        <end position="542"/>
    </location>
</feature>
<dbReference type="RefSeq" id="XP_043049344.1">
    <property type="nucleotide sequence ID" value="XM_043191332.1"/>
</dbReference>
<evidence type="ECO:0008006" key="11">
    <source>
        <dbReference type="Google" id="ProtNLM"/>
    </source>
</evidence>
<keyword evidence="10" id="KW-1185">Reference proteome</keyword>
<dbReference type="InterPro" id="IPR014743">
    <property type="entry name" value="Cl-channel_core"/>
</dbReference>
<dbReference type="SUPFAM" id="SSF81340">
    <property type="entry name" value="Clc chloride channel"/>
    <property type="match status" value="1"/>
</dbReference>
<sequence>MPLLRRLLGTMPHTPGGIDVGEVNRLTRMRSINRLDITSPLLTPGGQIQSSGGDWNIPLLSHGHSVIQESSPGPPTGGDGGLLEENLLYTVKTSVSLPSRLFSVVPESTLFSLRNYYNDFTTIDWANAFVRTNKWNYKLEHPKTVCDSDDSNGTPDGLDKNNNYYYNNKSIKKYNNTTTNRMLLMYSTYVQFSKWILIVLIGLVFACIAFTIDKFELLLVGFKYGYCQRNWLLTQVACCNTVTSKKTTADTCKQWITWASIFKEDDSEFQIKMDYVIYVLLTIILAYIACQISLTTKMQRKPRTFEHLVVSESSDPIADMKPISPKVMYTACGSGVPEVKVILSGFVIRRFLGTYTLFCKTIALVFAIASGMALGKEGPYVHLATCVGNVLTRFFKHIDNNELLKKQILSSSASAGVALAFGSPLGGVLFILEEINNYLPSHHLFQVFFCAIISTLFLKFLNPYGTGKTVLFELEYLSDWKPIELVFFVILGILGGIFGAMFVKFARWWGSNFRNKYFKKRPLFEVFLVALVTGLVTFWNPYTKQASSELVLDLGTSCTKELDASLCPKTEAEYLNEITNLLTAFVIKVGLTFITFGIKVPCGIYVPLMVVGALFGRAFATVAQFIFFKYSGVEDFGLCLLEGQCIDFGIYAVIGAGAFMAGVTRMNITLVTILFELTSSYTYVLPISITIAVANWAGNYLEADSIYEYFLVANDYPFISPETEAIDPRVQARDVLDDSEKMSKVIKKTPAAAAIAPDPFRGISSLSQSPRLEGLGGCGVGGDPIIGNAPTEEKLYIDLSSSPYVALTTLQAKLNLLALKGLVDGCLPLLRKGVCVGLLYFSDLEICIDKLKEFVIEYQIQDELYVKLMDGSDYRTNEVELFLRHNNNVIESLTESNGELSDYFSFSTTSNGDMNELLDNLANLTNMVEKHPIFLNYDSELSLAYLIFDQIGNRAIVLLKDGLYYGVLHKKVFIDFIRRRSE</sequence>
<keyword evidence="5" id="KW-0406">Ion transport</keyword>
<dbReference type="Gene3D" id="1.10.3080.10">
    <property type="entry name" value="Clc chloride channel"/>
    <property type="match status" value="1"/>
</dbReference>
<reference evidence="9" key="1">
    <citation type="submission" date="2021-03" db="EMBL/GenBank/DDBJ databases">
        <authorList>
            <person name="Palmer J.M."/>
        </authorList>
    </citation>
    <scope>NUCLEOTIDE SEQUENCE</scope>
    <source>
        <strain evidence="9">ARV_011</strain>
    </source>
</reference>
<comment type="subcellular location">
    <subcellularLocation>
        <location evidence="1">Membrane</location>
        <topology evidence="1">Multi-pass membrane protein</topology>
    </subcellularLocation>
</comment>
<keyword evidence="7" id="KW-0868">Chloride</keyword>
<dbReference type="GO" id="GO:0005769">
    <property type="term" value="C:early endosome"/>
    <property type="evidence" value="ECO:0007669"/>
    <property type="project" value="TreeGrafter"/>
</dbReference>
<dbReference type="Proteomes" id="UP000790833">
    <property type="component" value="Unassembled WGS sequence"/>
</dbReference>
<dbReference type="PRINTS" id="PR00762">
    <property type="entry name" value="CLCHANNEL"/>
</dbReference>
<name>A0A9P7V9E5_9ASCO</name>
<dbReference type="OrthoDB" id="44789at2759"/>
<keyword evidence="4 8" id="KW-1133">Transmembrane helix</keyword>
<dbReference type="InterPro" id="IPR001807">
    <property type="entry name" value="ClC"/>
</dbReference>
<feature type="transmembrane region" description="Helical" evidence="8">
    <location>
        <begin position="578"/>
        <end position="598"/>
    </location>
</feature>
<keyword evidence="6 8" id="KW-0472">Membrane</keyword>
<dbReference type="PANTHER" id="PTHR45711:SF3">
    <property type="entry name" value="CLC CHANNEL"/>
    <property type="match status" value="1"/>
</dbReference>
<accession>A0A9P7V9E5</accession>
<evidence type="ECO:0000313" key="9">
    <source>
        <dbReference type="EMBL" id="KAG7193796.1"/>
    </source>
</evidence>
<evidence type="ECO:0000256" key="1">
    <source>
        <dbReference type="ARBA" id="ARBA00004141"/>
    </source>
</evidence>
<protein>
    <recommendedName>
        <fullName evidence="11">Chloride channel protein</fullName>
    </recommendedName>
</protein>
<dbReference type="EMBL" id="JAHMUF010000010">
    <property type="protein sequence ID" value="KAG7193796.1"/>
    <property type="molecule type" value="Genomic_DNA"/>
</dbReference>
<dbReference type="GO" id="GO:0005886">
    <property type="term" value="C:plasma membrane"/>
    <property type="evidence" value="ECO:0007669"/>
    <property type="project" value="TreeGrafter"/>
</dbReference>
<feature type="transmembrane region" description="Helical" evidence="8">
    <location>
        <begin position="352"/>
        <end position="374"/>
    </location>
</feature>
<feature type="transmembrane region" description="Helical" evidence="8">
    <location>
        <begin position="444"/>
        <end position="465"/>
    </location>
</feature>
<dbReference type="FunFam" id="1.10.3080.10:FF:000030">
    <property type="entry name" value="Chloride channel protein"/>
    <property type="match status" value="1"/>
</dbReference>
<organism evidence="9 10">
    <name type="scientific">Scheffersomyces spartinae</name>
    <dbReference type="NCBI Taxonomy" id="45513"/>
    <lineage>
        <taxon>Eukaryota</taxon>
        <taxon>Fungi</taxon>
        <taxon>Dikarya</taxon>
        <taxon>Ascomycota</taxon>
        <taxon>Saccharomycotina</taxon>
        <taxon>Pichiomycetes</taxon>
        <taxon>Debaryomycetaceae</taxon>
        <taxon>Scheffersomyces</taxon>
    </lineage>
</organism>
<evidence type="ECO:0000256" key="7">
    <source>
        <dbReference type="ARBA" id="ARBA00023214"/>
    </source>
</evidence>
<evidence type="ECO:0000313" key="10">
    <source>
        <dbReference type="Proteomes" id="UP000790833"/>
    </source>
</evidence>
<dbReference type="GO" id="GO:0005247">
    <property type="term" value="F:voltage-gated chloride channel activity"/>
    <property type="evidence" value="ECO:0007669"/>
    <property type="project" value="TreeGrafter"/>
</dbReference>
<evidence type="ECO:0000256" key="2">
    <source>
        <dbReference type="ARBA" id="ARBA00022448"/>
    </source>
</evidence>
<feature type="transmembrane region" description="Helical" evidence="8">
    <location>
        <begin position="648"/>
        <end position="668"/>
    </location>
</feature>
<dbReference type="GeneID" id="66113863"/>
<dbReference type="CDD" id="cd03684">
    <property type="entry name" value="ClC_3_like"/>
    <property type="match status" value="1"/>
</dbReference>
<feature type="transmembrane region" description="Helical" evidence="8">
    <location>
        <begin position="192"/>
        <end position="212"/>
    </location>
</feature>
<keyword evidence="2" id="KW-0813">Transport</keyword>
<evidence type="ECO:0000256" key="8">
    <source>
        <dbReference type="SAM" id="Phobius"/>
    </source>
</evidence>
<dbReference type="AlphaFoldDB" id="A0A9P7V9E5"/>
<feature type="transmembrane region" description="Helical" evidence="8">
    <location>
        <begin position="605"/>
        <end position="628"/>
    </location>
</feature>
<dbReference type="Pfam" id="PF00654">
    <property type="entry name" value="Voltage_CLC"/>
    <property type="match status" value="1"/>
</dbReference>
<feature type="transmembrane region" description="Helical" evidence="8">
    <location>
        <begin position="680"/>
        <end position="698"/>
    </location>
</feature>
<evidence type="ECO:0000256" key="6">
    <source>
        <dbReference type="ARBA" id="ARBA00023136"/>
    </source>
</evidence>
<evidence type="ECO:0000256" key="3">
    <source>
        <dbReference type="ARBA" id="ARBA00022692"/>
    </source>
</evidence>
<dbReference type="GO" id="GO:0005794">
    <property type="term" value="C:Golgi apparatus"/>
    <property type="evidence" value="ECO:0007669"/>
    <property type="project" value="TreeGrafter"/>
</dbReference>
<comment type="caution">
    <text evidence="9">The sequence shown here is derived from an EMBL/GenBank/DDBJ whole genome shotgun (WGS) entry which is preliminary data.</text>
</comment>
<feature type="transmembrane region" description="Helical" evidence="8">
    <location>
        <begin position="275"/>
        <end position="294"/>
    </location>
</feature>
<evidence type="ECO:0000256" key="5">
    <source>
        <dbReference type="ARBA" id="ARBA00023065"/>
    </source>
</evidence>
<feature type="transmembrane region" description="Helical" evidence="8">
    <location>
        <begin position="413"/>
        <end position="432"/>
    </location>
</feature>
<proteinExistence type="predicted"/>
<keyword evidence="3 8" id="KW-0812">Transmembrane</keyword>
<evidence type="ECO:0000256" key="4">
    <source>
        <dbReference type="ARBA" id="ARBA00022989"/>
    </source>
</evidence>
<gene>
    <name evidence="9" type="ORF">KQ657_000489</name>
</gene>
<feature type="transmembrane region" description="Helical" evidence="8">
    <location>
        <begin position="485"/>
        <end position="503"/>
    </location>
</feature>